<comment type="caution">
    <text evidence="2">The sequence shown here is derived from an EMBL/GenBank/DDBJ whole genome shotgun (WGS) entry which is preliminary data.</text>
</comment>
<dbReference type="AlphaFoldDB" id="A0A9D1M4T1"/>
<evidence type="ECO:0000313" key="2">
    <source>
        <dbReference type="EMBL" id="HIU53576.1"/>
    </source>
</evidence>
<dbReference type="Proteomes" id="UP000824107">
    <property type="component" value="Unassembled WGS sequence"/>
</dbReference>
<proteinExistence type="predicted"/>
<dbReference type="CDD" id="cd07732">
    <property type="entry name" value="metallo-hydrolase-like_MBL-fold"/>
    <property type="match status" value="1"/>
</dbReference>
<accession>A0A9D1M4T1</accession>
<dbReference type="Pfam" id="PF07521">
    <property type="entry name" value="RMMBL"/>
    <property type="match status" value="1"/>
</dbReference>
<dbReference type="InterPro" id="IPR036866">
    <property type="entry name" value="RibonucZ/Hydroxyglut_hydro"/>
</dbReference>
<evidence type="ECO:0000259" key="1">
    <source>
        <dbReference type="SMART" id="SM00849"/>
    </source>
</evidence>
<dbReference type="InterPro" id="IPR011108">
    <property type="entry name" value="RMMBL"/>
</dbReference>
<feature type="domain" description="Metallo-beta-lactamase" evidence="1">
    <location>
        <begin position="13"/>
        <end position="211"/>
    </location>
</feature>
<dbReference type="Pfam" id="PF12706">
    <property type="entry name" value="Lactamase_B_2"/>
    <property type="match status" value="1"/>
</dbReference>
<organism evidence="2 3">
    <name type="scientific">Candidatus Scatocola faecipullorum</name>
    <dbReference type="NCBI Taxonomy" id="2840917"/>
    <lineage>
        <taxon>Bacteria</taxon>
        <taxon>Pseudomonadati</taxon>
        <taxon>Pseudomonadota</taxon>
        <taxon>Alphaproteobacteria</taxon>
        <taxon>Rhodospirillales</taxon>
        <taxon>Rhodospirillaceae</taxon>
        <taxon>Rhodospirillaceae incertae sedis</taxon>
        <taxon>Candidatus Scatocola</taxon>
    </lineage>
</organism>
<dbReference type="PANTHER" id="PTHR43694:SF1">
    <property type="entry name" value="RIBONUCLEASE J"/>
    <property type="match status" value="1"/>
</dbReference>
<dbReference type="Gene3D" id="3.60.15.10">
    <property type="entry name" value="Ribonuclease Z/Hydroxyacylglutathione hydrolase-like"/>
    <property type="match status" value="2"/>
</dbReference>
<sequence>MKLIIHRGTNEIGGSCVEFNNGCKRIVFDVGLPLNAIDEWLDISCYKPNISGLFGGESDIAAVFISHAHPDHYGLLSLINKNIPIFMSKASAIILKKIVPLLGEENYADLNIIELSNGEEIKIGNFLIKAYEVDHSATAAMAFEISAENKKILYSGDIRFHGRRAWRSKIFADNITPPDYLLLEGSTLGRENQEQLTEYDIEKRLTVLFAEKKLSLIVFSTQNIDRLVSVYKACVRKNKILVLDPYSCAILENLQEISSHLPQFNWNNIRVYFACNSITRKLAESGDLYHYKTSKITFDEIAANPEKYVVKANFAITEKLFERLDVDNMQFIFSLWSGYLDKPGFWHDLKDKLVCVHTSGHACVKDLQDFVKAVKPKHIIPIHTTCKDKYADLFAADVIVLDDNIETEL</sequence>
<evidence type="ECO:0000313" key="3">
    <source>
        <dbReference type="Proteomes" id="UP000824107"/>
    </source>
</evidence>
<name>A0A9D1M4T1_9PROT</name>
<dbReference type="InterPro" id="IPR001279">
    <property type="entry name" value="Metallo-B-lactamas"/>
</dbReference>
<protein>
    <submittedName>
        <fullName evidence="2">MBL fold metallo-hydrolase</fullName>
    </submittedName>
</protein>
<dbReference type="PANTHER" id="PTHR43694">
    <property type="entry name" value="RIBONUCLEASE J"/>
    <property type="match status" value="1"/>
</dbReference>
<dbReference type="SMART" id="SM00849">
    <property type="entry name" value="Lactamase_B"/>
    <property type="match status" value="1"/>
</dbReference>
<dbReference type="SUPFAM" id="SSF56281">
    <property type="entry name" value="Metallo-hydrolase/oxidoreductase"/>
    <property type="match status" value="1"/>
</dbReference>
<gene>
    <name evidence="2" type="ORF">IAD20_05795</name>
</gene>
<dbReference type="EMBL" id="DVNC01000037">
    <property type="protein sequence ID" value="HIU53576.1"/>
    <property type="molecule type" value="Genomic_DNA"/>
</dbReference>
<reference evidence="2" key="1">
    <citation type="submission" date="2020-10" db="EMBL/GenBank/DDBJ databases">
        <authorList>
            <person name="Gilroy R."/>
        </authorList>
    </citation>
    <scope>NUCLEOTIDE SEQUENCE</scope>
    <source>
        <strain evidence="2">ChiW3-316</strain>
    </source>
</reference>
<reference evidence="2" key="2">
    <citation type="journal article" date="2021" name="PeerJ">
        <title>Extensive microbial diversity within the chicken gut microbiome revealed by metagenomics and culture.</title>
        <authorList>
            <person name="Gilroy R."/>
            <person name="Ravi A."/>
            <person name="Getino M."/>
            <person name="Pursley I."/>
            <person name="Horton D.L."/>
            <person name="Alikhan N.F."/>
            <person name="Baker D."/>
            <person name="Gharbi K."/>
            <person name="Hall N."/>
            <person name="Watson M."/>
            <person name="Adriaenssens E.M."/>
            <person name="Foster-Nyarko E."/>
            <person name="Jarju S."/>
            <person name="Secka A."/>
            <person name="Antonio M."/>
            <person name="Oren A."/>
            <person name="Chaudhuri R.R."/>
            <person name="La Ragione R."/>
            <person name="Hildebrand F."/>
            <person name="Pallen M.J."/>
        </authorList>
    </citation>
    <scope>NUCLEOTIDE SEQUENCE</scope>
    <source>
        <strain evidence="2">ChiW3-316</strain>
    </source>
</reference>